<feature type="transmembrane region" description="Helical" evidence="15">
    <location>
        <begin position="110"/>
        <end position="128"/>
    </location>
</feature>
<feature type="transmembrane region" description="Helical" evidence="15">
    <location>
        <begin position="269"/>
        <end position="293"/>
    </location>
</feature>
<evidence type="ECO:0000313" key="19">
    <source>
        <dbReference type="Proteomes" id="UP000887458"/>
    </source>
</evidence>
<evidence type="ECO:0000256" key="15">
    <source>
        <dbReference type="RuleBase" id="RU079119"/>
    </source>
</evidence>
<evidence type="ECO:0000256" key="16">
    <source>
        <dbReference type="SAM" id="MobiDB-lite"/>
    </source>
</evidence>
<evidence type="ECO:0000256" key="1">
    <source>
        <dbReference type="ARBA" id="ARBA00004477"/>
    </source>
</evidence>
<keyword evidence="8" id="KW-0256">Endoplasmic reticulum</keyword>
<dbReference type="Proteomes" id="UP000887458">
    <property type="component" value="Unassembled WGS sequence"/>
</dbReference>
<keyword evidence="14 15" id="KW-0012">Acyltransferase</keyword>
<dbReference type="PANTHER" id="PTHR22883">
    <property type="entry name" value="ZINC FINGER DHHC DOMAIN CONTAINING PROTEIN"/>
    <property type="match status" value="1"/>
</dbReference>
<gene>
    <name evidence="18" type="primary">ZDHHC14_2</name>
    <name evidence="18" type="ORF">DERP_011738</name>
</gene>
<keyword evidence="9 15" id="KW-1133">Transmembrane helix</keyword>
<comment type="subcellular location">
    <subcellularLocation>
        <location evidence="2">Cell membrane</location>
        <topology evidence="2">Multi-pass membrane protein</topology>
    </subcellularLocation>
    <subcellularLocation>
        <location evidence="1">Endoplasmic reticulum membrane</location>
        <topology evidence="1">Multi-pass membrane protein</topology>
    </subcellularLocation>
    <subcellularLocation>
        <location evidence="3">Golgi apparatus membrane</location>
        <topology evidence="3">Multi-pass membrane protein</topology>
    </subcellularLocation>
</comment>
<evidence type="ECO:0000259" key="17">
    <source>
        <dbReference type="Pfam" id="PF01529"/>
    </source>
</evidence>
<evidence type="ECO:0000256" key="11">
    <source>
        <dbReference type="ARBA" id="ARBA00023136"/>
    </source>
</evidence>
<evidence type="ECO:0000256" key="13">
    <source>
        <dbReference type="ARBA" id="ARBA00023288"/>
    </source>
</evidence>
<keyword evidence="19" id="KW-1185">Reference proteome</keyword>
<dbReference type="EC" id="2.3.1.225" evidence="15"/>
<proteinExistence type="inferred from homology"/>
<feature type="transmembrane region" description="Helical" evidence="15">
    <location>
        <begin position="79"/>
        <end position="104"/>
    </location>
</feature>
<feature type="region of interest" description="Disordered" evidence="16">
    <location>
        <begin position="1"/>
        <end position="37"/>
    </location>
</feature>
<dbReference type="EMBL" id="NJHN03000083">
    <property type="protein sequence ID" value="KAH9417009.1"/>
    <property type="molecule type" value="Genomic_DNA"/>
</dbReference>
<evidence type="ECO:0000256" key="5">
    <source>
        <dbReference type="ARBA" id="ARBA00022475"/>
    </source>
</evidence>
<feature type="transmembrane region" description="Helical" evidence="15">
    <location>
        <begin position="313"/>
        <end position="337"/>
    </location>
</feature>
<name>A0ABQ8J3A7_DERPT</name>
<evidence type="ECO:0000256" key="4">
    <source>
        <dbReference type="ARBA" id="ARBA00008574"/>
    </source>
</evidence>
<evidence type="ECO:0000256" key="8">
    <source>
        <dbReference type="ARBA" id="ARBA00022824"/>
    </source>
</evidence>
<comment type="domain">
    <text evidence="15">The DHHC domain is required for palmitoyltransferase activity.</text>
</comment>
<keyword evidence="6 15" id="KW-0808">Transferase</keyword>
<reference evidence="18 19" key="2">
    <citation type="journal article" date="2022" name="Mol. Biol. Evol.">
        <title>Comparative Genomics Reveals Insights into the Divergent Evolution of Astigmatic Mites and Household Pest Adaptations.</title>
        <authorList>
            <person name="Xiong Q."/>
            <person name="Wan A.T."/>
            <person name="Liu X."/>
            <person name="Fung C.S."/>
            <person name="Xiao X."/>
            <person name="Malainual N."/>
            <person name="Hou J."/>
            <person name="Wang L."/>
            <person name="Wang M."/>
            <person name="Yang K.Y."/>
            <person name="Cui Y."/>
            <person name="Leung E.L."/>
            <person name="Nong W."/>
            <person name="Shin S.K."/>
            <person name="Au S.W."/>
            <person name="Jeong K.Y."/>
            <person name="Chew F.T."/>
            <person name="Hui J.H."/>
            <person name="Leung T.F."/>
            <person name="Tungtrongchitr A."/>
            <person name="Zhong N."/>
            <person name="Liu Z."/>
            <person name="Tsui S.K."/>
        </authorList>
    </citation>
    <scope>NUCLEOTIDE SEQUENCE [LARGE SCALE GENOMIC DNA]</scope>
    <source>
        <strain evidence="18">Derp</strain>
    </source>
</reference>
<organism evidence="18 19">
    <name type="scientific">Dermatophagoides pteronyssinus</name>
    <name type="common">European house dust mite</name>
    <dbReference type="NCBI Taxonomy" id="6956"/>
    <lineage>
        <taxon>Eukaryota</taxon>
        <taxon>Metazoa</taxon>
        <taxon>Ecdysozoa</taxon>
        <taxon>Arthropoda</taxon>
        <taxon>Chelicerata</taxon>
        <taxon>Arachnida</taxon>
        <taxon>Acari</taxon>
        <taxon>Acariformes</taxon>
        <taxon>Sarcoptiformes</taxon>
        <taxon>Astigmata</taxon>
        <taxon>Psoroptidia</taxon>
        <taxon>Analgoidea</taxon>
        <taxon>Pyroglyphidae</taxon>
        <taxon>Dermatophagoidinae</taxon>
        <taxon>Dermatophagoides</taxon>
    </lineage>
</organism>
<keyword evidence="13" id="KW-0449">Lipoprotein</keyword>
<dbReference type="PROSITE" id="PS50216">
    <property type="entry name" value="DHHC"/>
    <property type="match status" value="1"/>
</dbReference>
<accession>A0ABQ8J3A7</accession>
<dbReference type="InterPro" id="IPR001594">
    <property type="entry name" value="Palmitoyltrfase_DHHC"/>
</dbReference>
<evidence type="ECO:0000313" key="18">
    <source>
        <dbReference type="EMBL" id="KAH9417009.1"/>
    </source>
</evidence>
<feature type="domain" description="Palmitoyltransferase DHHC" evidence="17">
    <location>
        <begin position="222"/>
        <end position="348"/>
    </location>
</feature>
<evidence type="ECO:0000256" key="6">
    <source>
        <dbReference type="ARBA" id="ARBA00022679"/>
    </source>
</evidence>
<keyword evidence="7 15" id="KW-0812">Transmembrane</keyword>
<reference evidence="18 19" key="1">
    <citation type="journal article" date="2018" name="J. Allergy Clin. Immunol.">
        <title>High-quality assembly of Dermatophagoides pteronyssinus genome and transcriptome reveals a wide range of novel allergens.</title>
        <authorList>
            <person name="Liu X.Y."/>
            <person name="Yang K.Y."/>
            <person name="Wang M.Q."/>
            <person name="Kwok J.S."/>
            <person name="Zeng X."/>
            <person name="Yang Z."/>
            <person name="Xiao X.J."/>
            <person name="Lau C.P."/>
            <person name="Li Y."/>
            <person name="Huang Z.M."/>
            <person name="Ba J.G."/>
            <person name="Yim A.K."/>
            <person name="Ouyang C.Y."/>
            <person name="Ngai S.M."/>
            <person name="Chan T.F."/>
            <person name="Leung E.L."/>
            <person name="Liu L."/>
            <person name="Liu Z.G."/>
            <person name="Tsui S.K."/>
        </authorList>
    </citation>
    <scope>NUCLEOTIDE SEQUENCE [LARGE SCALE GENOMIC DNA]</scope>
    <source>
        <strain evidence="18">Derp</strain>
    </source>
</reference>
<keyword evidence="12" id="KW-0564">Palmitate</keyword>
<evidence type="ECO:0000256" key="2">
    <source>
        <dbReference type="ARBA" id="ARBA00004651"/>
    </source>
</evidence>
<evidence type="ECO:0000256" key="3">
    <source>
        <dbReference type="ARBA" id="ARBA00004653"/>
    </source>
</evidence>
<sequence>MTKTIENDYSRRPTKHPPLTRAKHLPSPPTPPKDNSGKISFINSDGNCYCYDGCKISPPSTNDTNQLKQTKRKKFQKNVYFYLTIIVVIMINILYIQFVAIKLIEPIGESILIISQIIFIQVLLYLWATAYTDPGIIPKANGYEIIAVQQEIRRLYLTDNYLNKNRNKPNDSPDNSSSYSNRFGKLQTTNQTTTTTIINPFMNMKKMKMITKPLIINDQRFRQKYCYTCQFFRPPRSSHCSVCNRCIERFDHHCPWVGNCVGQRNYRSFYMFLLSLSAYGIFTSANEIVVILIEHKKIQSMWKVFHQSPIVITLLLLNILIIWSILGLTGFHTYLLINNMTTNEDIKQTFVTKQQQSQSYDIEMVENPFSDGSAYGNCTRTLCSSRPKTYLK</sequence>
<comment type="similarity">
    <text evidence="4 15">Belongs to the DHHC palmitoyltransferase family.</text>
</comment>
<evidence type="ECO:0000256" key="12">
    <source>
        <dbReference type="ARBA" id="ARBA00023139"/>
    </source>
</evidence>
<evidence type="ECO:0000256" key="7">
    <source>
        <dbReference type="ARBA" id="ARBA00022692"/>
    </source>
</evidence>
<dbReference type="PANTHER" id="PTHR22883:SF466">
    <property type="entry name" value="PALMITOYLTRANSFERASE ZDHHC4"/>
    <property type="match status" value="1"/>
</dbReference>
<dbReference type="InterPro" id="IPR014729">
    <property type="entry name" value="Rossmann-like_a/b/a_fold"/>
</dbReference>
<comment type="catalytic activity">
    <reaction evidence="15">
        <text>L-cysteinyl-[protein] + hexadecanoyl-CoA = S-hexadecanoyl-L-cysteinyl-[protein] + CoA</text>
        <dbReference type="Rhea" id="RHEA:36683"/>
        <dbReference type="Rhea" id="RHEA-COMP:10131"/>
        <dbReference type="Rhea" id="RHEA-COMP:11032"/>
        <dbReference type="ChEBI" id="CHEBI:29950"/>
        <dbReference type="ChEBI" id="CHEBI:57287"/>
        <dbReference type="ChEBI" id="CHEBI:57379"/>
        <dbReference type="ChEBI" id="CHEBI:74151"/>
        <dbReference type="EC" id="2.3.1.225"/>
    </reaction>
</comment>
<protein>
    <recommendedName>
        <fullName evidence="15">Palmitoyltransferase</fullName>
        <ecNumber evidence="15">2.3.1.225</ecNumber>
    </recommendedName>
</protein>
<keyword evidence="5" id="KW-1003">Cell membrane</keyword>
<evidence type="ECO:0000256" key="9">
    <source>
        <dbReference type="ARBA" id="ARBA00022989"/>
    </source>
</evidence>
<keyword evidence="10" id="KW-0333">Golgi apparatus</keyword>
<evidence type="ECO:0000256" key="14">
    <source>
        <dbReference type="ARBA" id="ARBA00023315"/>
    </source>
</evidence>
<dbReference type="Gene3D" id="3.40.50.620">
    <property type="entry name" value="HUPs"/>
    <property type="match status" value="1"/>
</dbReference>
<feature type="compositionally biased region" description="Basic and acidic residues" evidence="16">
    <location>
        <begin position="1"/>
        <end position="11"/>
    </location>
</feature>
<evidence type="ECO:0000256" key="10">
    <source>
        <dbReference type="ARBA" id="ARBA00023034"/>
    </source>
</evidence>
<comment type="caution">
    <text evidence="18">The sequence shown here is derived from an EMBL/GenBank/DDBJ whole genome shotgun (WGS) entry which is preliminary data.</text>
</comment>
<dbReference type="InterPro" id="IPR039859">
    <property type="entry name" value="PFA4/ZDH16/20/ERF2-like"/>
</dbReference>
<dbReference type="Pfam" id="PF01529">
    <property type="entry name" value="DHHC"/>
    <property type="match status" value="1"/>
</dbReference>
<keyword evidence="11 15" id="KW-0472">Membrane</keyword>